<accession>A0A3N4L742</accession>
<reference evidence="2 3" key="1">
    <citation type="journal article" date="2018" name="Nat. Ecol. Evol.">
        <title>Pezizomycetes genomes reveal the molecular basis of ectomycorrhizal truffle lifestyle.</title>
        <authorList>
            <person name="Murat C."/>
            <person name="Payen T."/>
            <person name="Noel B."/>
            <person name="Kuo A."/>
            <person name="Morin E."/>
            <person name="Chen J."/>
            <person name="Kohler A."/>
            <person name="Krizsan K."/>
            <person name="Balestrini R."/>
            <person name="Da Silva C."/>
            <person name="Montanini B."/>
            <person name="Hainaut M."/>
            <person name="Levati E."/>
            <person name="Barry K.W."/>
            <person name="Belfiori B."/>
            <person name="Cichocki N."/>
            <person name="Clum A."/>
            <person name="Dockter R.B."/>
            <person name="Fauchery L."/>
            <person name="Guy J."/>
            <person name="Iotti M."/>
            <person name="Le Tacon F."/>
            <person name="Lindquist E.A."/>
            <person name="Lipzen A."/>
            <person name="Malagnac F."/>
            <person name="Mello A."/>
            <person name="Molinier V."/>
            <person name="Miyauchi S."/>
            <person name="Poulain J."/>
            <person name="Riccioni C."/>
            <person name="Rubini A."/>
            <person name="Sitrit Y."/>
            <person name="Splivallo R."/>
            <person name="Traeger S."/>
            <person name="Wang M."/>
            <person name="Zifcakova L."/>
            <person name="Wipf D."/>
            <person name="Zambonelli A."/>
            <person name="Paolocci F."/>
            <person name="Nowrousian M."/>
            <person name="Ottonello S."/>
            <person name="Baldrian P."/>
            <person name="Spatafora J.W."/>
            <person name="Henrissat B."/>
            <person name="Nagy L.G."/>
            <person name="Aury J.M."/>
            <person name="Wincker P."/>
            <person name="Grigoriev I.V."/>
            <person name="Bonfante P."/>
            <person name="Martin F.M."/>
        </authorList>
    </citation>
    <scope>NUCLEOTIDE SEQUENCE [LARGE SCALE GENOMIC DNA]</scope>
    <source>
        <strain evidence="2 3">ATCC MYA-4762</strain>
    </source>
</reference>
<sequence length="432" mass="49577">MLRIPQSTMDGNMMSIYHYLKKRMGFSDMDFTEFLIPAGGDQVFSERIRTVQMLKEGDIPCENFSFIVPLLGMLYCLMCQTRVILEEHLEESDSMDPSTLRWMNGTLSIEDVDVKATKLWAALELIRRGYKVATTVLMLGESGSKTVEVLKLKILSLTPEGCMETAGIEWKEIVERIGFITAGNYVDAIRRRPDWRRDLARENMLLFVRHVNQACIISHESTPQFQATGAKKYAREMLEIRYGIKIEWTLELRRVVRHAWVISPWGRLGHFLALDEMQEELIRALKVTYNSGGVHKDDDFQRTVVAPCVVYLISVKNDVREAFEVKPKGALIRKMMSMSLGIHVEGRGFEDREKVYKESIDLFSVGMEKLRNGKVWLKFLQDSVTGEVEAPMDIDMVDVVDYVGVAVEDFEEGEGLEDTHMEVEYAFSDHDE</sequence>
<dbReference type="Pfam" id="PF20231">
    <property type="entry name" value="DUF6589"/>
    <property type="match status" value="1"/>
</dbReference>
<dbReference type="InterPro" id="IPR046496">
    <property type="entry name" value="DUF6589"/>
</dbReference>
<dbReference type="AlphaFoldDB" id="A0A3N4L742"/>
<dbReference type="EMBL" id="ML121632">
    <property type="protein sequence ID" value="RPB18406.1"/>
    <property type="molecule type" value="Genomic_DNA"/>
</dbReference>
<organism evidence="2 3">
    <name type="scientific">Terfezia boudieri ATCC MYA-4762</name>
    <dbReference type="NCBI Taxonomy" id="1051890"/>
    <lineage>
        <taxon>Eukaryota</taxon>
        <taxon>Fungi</taxon>
        <taxon>Dikarya</taxon>
        <taxon>Ascomycota</taxon>
        <taxon>Pezizomycotina</taxon>
        <taxon>Pezizomycetes</taxon>
        <taxon>Pezizales</taxon>
        <taxon>Pezizaceae</taxon>
        <taxon>Terfezia</taxon>
    </lineage>
</organism>
<evidence type="ECO:0000259" key="1">
    <source>
        <dbReference type="Pfam" id="PF20231"/>
    </source>
</evidence>
<dbReference type="Proteomes" id="UP000267821">
    <property type="component" value="Unassembled WGS sequence"/>
</dbReference>
<keyword evidence="3" id="KW-1185">Reference proteome</keyword>
<name>A0A3N4L742_9PEZI</name>
<dbReference type="InParanoid" id="A0A3N4L742"/>
<feature type="domain" description="DUF6589" evidence="1">
    <location>
        <begin position="4"/>
        <end position="329"/>
    </location>
</feature>
<protein>
    <recommendedName>
        <fullName evidence="1">DUF6589 domain-containing protein</fullName>
    </recommendedName>
</protein>
<evidence type="ECO:0000313" key="2">
    <source>
        <dbReference type="EMBL" id="RPB18406.1"/>
    </source>
</evidence>
<proteinExistence type="predicted"/>
<gene>
    <name evidence="2" type="ORF">L211DRAFT_854149</name>
</gene>
<evidence type="ECO:0000313" key="3">
    <source>
        <dbReference type="Proteomes" id="UP000267821"/>
    </source>
</evidence>